<dbReference type="OrthoDB" id="10267539at2759"/>
<dbReference type="InterPro" id="IPR036568">
    <property type="entry name" value="GGCT-like_sf"/>
</dbReference>
<name>A0A2H4SWA3_CORMI</name>
<comment type="similarity">
    <text evidence="1">Belongs to the PrpF family.</text>
</comment>
<dbReference type="InterPro" id="IPR007400">
    <property type="entry name" value="PrpF-like"/>
</dbReference>
<evidence type="ECO:0000313" key="5">
    <source>
        <dbReference type="Proteomes" id="UP000323067"/>
    </source>
</evidence>
<dbReference type="GO" id="GO:0016853">
    <property type="term" value="F:isomerase activity"/>
    <property type="evidence" value="ECO:0007669"/>
    <property type="project" value="UniProtKB-KW"/>
</dbReference>
<dbReference type="InterPro" id="IPR009288">
    <property type="entry name" value="AIG2-like_dom"/>
</dbReference>
<evidence type="ECO:0000259" key="3">
    <source>
        <dbReference type="Pfam" id="PF06094"/>
    </source>
</evidence>
<dbReference type="Proteomes" id="UP000323067">
    <property type="component" value="Chromosome i"/>
</dbReference>
<accession>A0A2H4SWA3</accession>
<dbReference type="PANTHER" id="PTHR43709">
    <property type="entry name" value="ACONITATE ISOMERASE-RELATED"/>
    <property type="match status" value="1"/>
</dbReference>
<organism evidence="4 5">
    <name type="scientific">Cordyceps militaris</name>
    <name type="common">Caterpillar fungus</name>
    <name type="synonym">Clavaria militaris</name>
    <dbReference type="NCBI Taxonomy" id="73501"/>
    <lineage>
        <taxon>Eukaryota</taxon>
        <taxon>Fungi</taxon>
        <taxon>Dikarya</taxon>
        <taxon>Ascomycota</taxon>
        <taxon>Pezizomycotina</taxon>
        <taxon>Sordariomycetes</taxon>
        <taxon>Hypocreomycetidae</taxon>
        <taxon>Hypocreales</taxon>
        <taxon>Cordycipitaceae</taxon>
        <taxon>Cordyceps</taxon>
    </lineage>
</organism>
<dbReference type="SUPFAM" id="SSF110857">
    <property type="entry name" value="Gamma-glutamyl cyclotransferase-like"/>
    <property type="match status" value="1"/>
</dbReference>
<dbReference type="SUPFAM" id="SSF54506">
    <property type="entry name" value="Diaminopimelate epimerase-like"/>
    <property type="match status" value="2"/>
</dbReference>
<dbReference type="EMBL" id="CP023328">
    <property type="protein sequence ID" value="ATY67393.1"/>
    <property type="molecule type" value="Genomic_DNA"/>
</dbReference>
<dbReference type="CDD" id="cd06661">
    <property type="entry name" value="GGCT_like"/>
    <property type="match status" value="1"/>
</dbReference>
<dbReference type="PANTHER" id="PTHR43709:SF2">
    <property type="entry name" value="DUF453 DOMAIN PROTEIN (AFU_ORTHOLOGUE AFUA_6G00360)"/>
    <property type="match status" value="1"/>
</dbReference>
<proteinExistence type="inferred from homology"/>
<dbReference type="Pfam" id="PF06094">
    <property type="entry name" value="GGACT"/>
    <property type="match status" value="1"/>
</dbReference>
<keyword evidence="2" id="KW-0413">Isomerase</keyword>
<dbReference type="Gene3D" id="3.10.310.10">
    <property type="entry name" value="Diaminopimelate Epimerase, Chain A, domain 1"/>
    <property type="match status" value="2"/>
</dbReference>
<dbReference type="InterPro" id="IPR013024">
    <property type="entry name" value="GGCT-like"/>
</dbReference>
<evidence type="ECO:0000256" key="2">
    <source>
        <dbReference type="ARBA" id="ARBA00023235"/>
    </source>
</evidence>
<sequence length="553" mass="58074">MAETGMDSQDSLDSQGSNVTIIEEDREEILYFAYGSNLSTAQMLDRCPFATAIGLGFLPGWRWHINERGYANVLPPASTSTDGGGVYGLLYLLPPRDEARLDGFEGVASGAYGKVHRTLRWVRDADGKPLPGAAGQEVQALVYVDDKRTGPGVPRDEYVRRMERGIDDAVRNWGMDEGVPAWFVRGGTSNGLVLRAADLPPAGRWPLILPAVMGSPDAHHARQLDGMGSGVSSTSKLVVLSETTTTCHVAYTFVQIGIRDGAVDTAGNCGNMSSVVGPAAWDMGYVSAAAKASLVTTAADGTRWATVRLLNTNTDKVVESTFCVDGGGAYCPAGDYVMDGVPGAHSPVTMRFLDPAGAKTGRALPTARAVDTLLLPDDDGRGCAAVRASLVDVGNPGVFVAGASVGLDAPVAPAAIEADAPLKARLEALRRQGAALMGMDPDTESVPKIVLVFPAAEDAAAAADLRCQAMSMGQAHKAVPLTLALCLGAAARIEGTLPWRMMRDAGRPEDAETVRIAHPSGLVDVGTTIVDGEIRAAKLLRTARVLMKGDVFY</sequence>
<dbReference type="Pfam" id="PF04303">
    <property type="entry name" value="PrpF"/>
    <property type="match status" value="1"/>
</dbReference>
<reference evidence="4 5" key="1">
    <citation type="journal article" date="2017" name="BMC Genomics">
        <title>Chromosome level assembly and secondary metabolite potential of the parasitic fungus Cordyceps militaris.</title>
        <authorList>
            <person name="Kramer G.J."/>
            <person name="Nodwell J.R."/>
        </authorList>
    </citation>
    <scope>NUCLEOTIDE SEQUENCE [LARGE SCALE GENOMIC DNA]</scope>
    <source>
        <strain evidence="4 5">ATCC 34164</strain>
    </source>
</reference>
<dbReference type="Gene3D" id="3.10.490.10">
    <property type="entry name" value="Gamma-glutamyl cyclotransferase-like"/>
    <property type="match status" value="1"/>
</dbReference>
<evidence type="ECO:0000256" key="1">
    <source>
        <dbReference type="ARBA" id="ARBA00007673"/>
    </source>
</evidence>
<dbReference type="VEuPathDB" id="FungiDB:CCM_07512"/>
<feature type="domain" description="Gamma-glutamylcyclotransferase AIG2-like" evidence="3">
    <location>
        <begin position="31"/>
        <end position="147"/>
    </location>
</feature>
<evidence type="ECO:0000313" key="4">
    <source>
        <dbReference type="EMBL" id="ATY67393.1"/>
    </source>
</evidence>
<dbReference type="AlphaFoldDB" id="A0A2H4SWA3"/>
<dbReference type="VEuPathDB" id="FungiDB:A9K55_000201"/>
<gene>
    <name evidence="4" type="ORF">A9K55_000201</name>
</gene>
<protein>
    <submittedName>
        <fullName evidence="4">DUF453 domain</fullName>
    </submittedName>
</protein>
<dbReference type="VEuPathDB" id="FungiDB:CCM_07513"/>